<evidence type="ECO:0000313" key="1">
    <source>
        <dbReference type="EMBL" id="AYV85641.1"/>
    </source>
</evidence>
<protein>
    <submittedName>
        <fullName evidence="1">Uncharacterized protein</fullName>
    </submittedName>
</protein>
<accession>A0A3G5AH63</accession>
<dbReference type="EMBL" id="MK072463">
    <property type="protein sequence ID" value="AYV85641.1"/>
    <property type="molecule type" value="Genomic_DNA"/>
</dbReference>
<name>A0A3G5AH63_9VIRU</name>
<gene>
    <name evidence="1" type="ORF">Satyrvirus27_18</name>
</gene>
<proteinExistence type="predicted"/>
<reference evidence="1" key="1">
    <citation type="submission" date="2018-10" db="EMBL/GenBank/DDBJ databases">
        <title>Hidden diversity of soil giant viruses.</title>
        <authorList>
            <person name="Schulz F."/>
            <person name="Alteio L."/>
            <person name="Goudeau D."/>
            <person name="Ryan E.M."/>
            <person name="Malmstrom R.R."/>
            <person name="Blanchard J."/>
            <person name="Woyke T."/>
        </authorList>
    </citation>
    <scope>NUCLEOTIDE SEQUENCE</scope>
    <source>
        <strain evidence="1">SAV1</strain>
    </source>
</reference>
<organism evidence="1">
    <name type="scientific">Satyrvirus sp</name>
    <dbReference type="NCBI Taxonomy" id="2487771"/>
    <lineage>
        <taxon>Viruses</taxon>
        <taxon>Varidnaviria</taxon>
        <taxon>Bamfordvirae</taxon>
        <taxon>Nucleocytoviricota</taxon>
        <taxon>Megaviricetes</taxon>
        <taxon>Imitervirales</taxon>
        <taxon>Mimiviridae</taxon>
        <taxon>Megamimivirinae</taxon>
    </lineage>
</organism>
<sequence length="51" mass="5857">MVPGSPDGIVGKYHFVKALPDLPDPFHLQIHRNPDNRELCKTEFLFVQLLL</sequence>